<evidence type="ECO:0000259" key="2">
    <source>
        <dbReference type="PROSITE" id="PS51831"/>
    </source>
</evidence>
<sequence>MRNLIEVGSPSFREATFADSESKKSDDIPAYAVRSRGERDRDRVLYSSALRRLGGVTQVVKAEEADIYHNRLTHTFEVSQIGRRMAQYLKRKLEAENMHQHAHLCDPDIVEAACLAHDLGHPPFGHVAEYELNRLAIHHGNDEGFEGNAQSFRIVTRLARYSDGEDTGLNLSRSTLNAVLKYPWLRDLTKRDADKYKKFGAYRDDIAAFHFAREGFDDNERSFEAQIMDHADAIAYAVHDLSDFYKAGILDFSKMLNDQDYFQRYWDKNHRKLIKLDGYTDDNPYIGNHDAAKQHILEVVLQLLPSGNYGSGKKDEISQITTDSTMINYLVNGSLNIVARDNSIHLKPRPEILLAINFLKGMIWDFVIMRPQLATQQQGQIRIIKTLFKFYFYALERREYRMLPREYSDEVDSGILDELTRSERVRMAVDLVARLSEAQAHVMFSRIQGNNTGILTQYM</sequence>
<reference evidence="4" key="1">
    <citation type="journal article" date="2019" name="Int. J. Syst. Evol. Microbiol.">
        <title>The Global Catalogue of Microorganisms (GCM) 10K type strain sequencing project: providing services to taxonomists for standard genome sequencing and annotation.</title>
        <authorList>
            <consortium name="The Broad Institute Genomics Platform"/>
            <consortium name="The Broad Institute Genome Sequencing Center for Infectious Disease"/>
            <person name="Wu L."/>
            <person name="Ma J."/>
        </authorList>
    </citation>
    <scope>NUCLEOTIDE SEQUENCE [LARGE SCALE GENOMIC DNA]</scope>
    <source>
        <strain evidence="4">JCM 16918</strain>
    </source>
</reference>
<feature type="domain" description="HD" evidence="2">
    <location>
        <begin position="71"/>
        <end position="237"/>
    </location>
</feature>
<dbReference type="PANTHER" id="PTHR11373:SF32">
    <property type="entry name" value="DEOXYGUANOSINETRIPHOSPHATE TRIPHOSPHOHYDROLASE"/>
    <property type="match status" value="1"/>
</dbReference>
<dbReference type="PANTHER" id="PTHR11373">
    <property type="entry name" value="DEOXYNUCLEOSIDE TRIPHOSPHATE TRIPHOSPHOHYDROLASE"/>
    <property type="match status" value="1"/>
</dbReference>
<proteinExistence type="predicted"/>
<evidence type="ECO:0000256" key="1">
    <source>
        <dbReference type="ARBA" id="ARBA00022801"/>
    </source>
</evidence>
<dbReference type="InterPro" id="IPR050135">
    <property type="entry name" value="dGTPase-like"/>
</dbReference>
<gene>
    <name evidence="3" type="ORF">GCM10010842_28330</name>
</gene>
<dbReference type="EMBL" id="BMOR01000014">
    <property type="protein sequence ID" value="GGN42081.1"/>
    <property type="molecule type" value="Genomic_DNA"/>
</dbReference>
<dbReference type="InterPro" id="IPR026875">
    <property type="entry name" value="PHydrolase_assoc_dom"/>
</dbReference>
<dbReference type="Gene3D" id="1.10.3210.10">
    <property type="entry name" value="Hypothetical protein af1432"/>
    <property type="match status" value="1"/>
</dbReference>
<evidence type="ECO:0000313" key="3">
    <source>
        <dbReference type="EMBL" id="GGN42081.1"/>
    </source>
</evidence>
<dbReference type="RefSeq" id="WP_189057916.1">
    <property type="nucleotide sequence ID" value="NZ_BMOR01000014.1"/>
</dbReference>
<organism evidence="3 4">
    <name type="scientific">Deinococcus daejeonensis</name>
    <dbReference type="NCBI Taxonomy" id="1007098"/>
    <lineage>
        <taxon>Bacteria</taxon>
        <taxon>Thermotogati</taxon>
        <taxon>Deinococcota</taxon>
        <taxon>Deinococci</taxon>
        <taxon>Deinococcales</taxon>
        <taxon>Deinococcaceae</taxon>
        <taxon>Deinococcus</taxon>
    </lineage>
</organism>
<dbReference type="Pfam" id="PF13286">
    <property type="entry name" value="HD_assoc"/>
    <property type="match status" value="1"/>
</dbReference>
<comment type="caution">
    <text evidence="3">The sequence shown here is derived from an EMBL/GenBank/DDBJ whole genome shotgun (WGS) entry which is preliminary data.</text>
</comment>
<dbReference type="SMART" id="SM00471">
    <property type="entry name" value="HDc"/>
    <property type="match status" value="1"/>
</dbReference>
<dbReference type="InterPro" id="IPR006261">
    <property type="entry name" value="dGTPase"/>
</dbReference>
<name>A0ABQ2J7X4_9DEIO</name>
<keyword evidence="4" id="KW-1185">Reference proteome</keyword>
<dbReference type="Proteomes" id="UP000645517">
    <property type="component" value="Unassembled WGS sequence"/>
</dbReference>
<dbReference type="InterPro" id="IPR006674">
    <property type="entry name" value="HD_domain"/>
</dbReference>
<keyword evidence="1" id="KW-0378">Hydrolase</keyword>
<dbReference type="SUPFAM" id="SSF109604">
    <property type="entry name" value="HD-domain/PDEase-like"/>
    <property type="match status" value="1"/>
</dbReference>
<protein>
    <recommendedName>
        <fullName evidence="2">HD domain-containing protein</fullName>
    </recommendedName>
</protein>
<evidence type="ECO:0000313" key="4">
    <source>
        <dbReference type="Proteomes" id="UP000645517"/>
    </source>
</evidence>
<dbReference type="NCBIfam" id="TIGR01353">
    <property type="entry name" value="dGTP_triPase"/>
    <property type="match status" value="1"/>
</dbReference>
<dbReference type="Pfam" id="PF01966">
    <property type="entry name" value="HD"/>
    <property type="match status" value="1"/>
</dbReference>
<dbReference type="CDD" id="cd00077">
    <property type="entry name" value="HDc"/>
    <property type="match status" value="1"/>
</dbReference>
<dbReference type="PROSITE" id="PS51831">
    <property type="entry name" value="HD"/>
    <property type="match status" value="1"/>
</dbReference>
<accession>A0ABQ2J7X4</accession>
<dbReference type="InterPro" id="IPR003607">
    <property type="entry name" value="HD/PDEase_dom"/>
</dbReference>